<dbReference type="Gene3D" id="3.80.10.10">
    <property type="entry name" value="Ribonuclease Inhibitor"/>
    <property type="match status" value="1"/>
</dbReference>
<comment type="subcellular location">
    <subcellularLocation>
        <location evidence="1">Membrane</location>
        <topology evidence="1">Single-pass type I membrane protein</topology>
    </subcellularLocation>
</comment>
<dbReference type="InterPro" id="IPR001611">
    <property type="entry name" value="Leu-rich_rpt"/>
</dbReference>
<evidence type="ECO:0000256" key="7">
    <source>
        <dbReference type="ARBA" id="ARBA00022989"/>
    </source>
</evidence>
<dbReference type="InterPro" id="IPR046956">
    <property type="entry name" value="RLP23-like"/>
</dbReference>
<evidence type="ECO:0000256" key="1">
    <source>
        <dbReference type="ARBA" id="ARBA00004479"/>
    </source>
</evidence>
<keyword evidence="5" id="KW-0732">Signal</keyword>
<evidence type="ECO:0000256" key="11">
    <source>
        <dbReference type="SAM" id="Phobius"/>
    </source>
</evidence>
<organism evidence="12 13">
    <name type="scientific">Quercus suber</name>
    <name type="common">Cork oak</name>
    <dbReference type="NCBI Taxonomy" id="58331"/>
    <lineage>
        <taxon>Eukaryota</taxon>
        <taxon>Viridiplantae</taxon>
        <taxon>Streptophyta</taxon>
        <taxon>Embryophyta</taxon>
        <taxon>Tracheophyta</taxon>
        <taxon>Spermatophyta</taxon>
        <taxon>Magnoliopsida</taxon>
        <taxon>eudicotyledons</taxon>
        <taxon>Gunneridae</taxon>
        <taxon>Pentapetalae</taxon>
        <taxon>rosids</taxon>
        <taxon>fabids</taxon>
        <taxon>Fagales</taxon>
        <taxon>Fagaceae</taxon>
        <taxon>Quercus</taxon>
    </lineage>
</organism>
<dbReference type="FunFam" id="3.80.10.10:FF:000111">
    <property type="entry name" value="LRR receptor-like serine/threonine-protein kinase ERECTA"/>
    <property type="match status" value="1"/>
</dbReference>
<gene>
    <name evidence="12" type="primary">EIX2_16</name>
    <name evidence="12" type="ORF">CFP56_032064</name>
</gene>
<dbReference type="PROSITE" id="PS51450">
    <property type="entry name" value="LRR"/>
    <property type="match status" value="1"/>
</dbReference>
<evidence type="ECO:0000256" key="4">
    <source>
        <dbReference type="ARBA" id="ARBA00022692"/>
    </source>
</evidence>
<comment type="caution">
    <text evidence="12">The sequence shown here is derived from an EMBL/GenBank/DDBJ whole genome shotgun (WGS) entry which is preliminary data.</text>
</comment>
<evidence type="ECO:0000313" key="13">
    <source>
        <dbReference type="Proteomes" id="UP000237347"/>
    </source>
</evidence>
<evidence type="ECO:0000256" key="9">
    <source>
        <dbReference type="ARBA" id="ARBA00023170"/>
    </source>
</evidence>
<dbReference type="PANTHER" id="PTHR48063">
    <property type="entry name" value="LRR RECEPTOR-LIKE KINASE"/>
    <property type="match status" value="1"/>
</dbReference>
<proteinExistence type="inferred from homology"/>
<keyword evidence="6" id="KW-0677">Repeat</keyword>
<reference evidence="12 13" key="1">
    <citation type="journal article" date="2018" name="Sci. Data">
        <title>The draft genome sequence of cork oak.</title>
        <authorList>
            <person name="Ramos A.M."/>
            <person name="Usie A."/>
            <person name="Barbosa P."/>
            <person name="Barros P.M."/>
            <person name="Capote T."/>
            <person name="Chaves I."/>
            <person name="Simoes F."/>
            <person name="Abreu I."/>
            <person name="Carrasquinho I."/>
            <person name="Faro C."/>
            <person name="Guimaraes J.B."/>
            <person name="Mendonca D."/>
            <person name="Nobrega F."/>
            <person name="Rodrigues L."/>
            <person name="Saibo N.J.M."/>
            <person name="Varela M.C."/>
            <person name="Egas C."/>
            <person name="Matos J."/>
            <person name="Miguel C.M."/>
            <person name="Oliveira M.M."/>
            <person name="Ricardo C.P."/>
            <person name="Goncalves S."/>
        </authorList>
    </citation>
    <scope>NUCLEOTIDE SEQUENCE [LARGE SCALE GENOMIC DNA]</scope>
    <source>
        <strain evidence="13">cv. HL8</strain>
    </source>
</reference>
<evidence type="ECO:0000256" key="3">
    <source>
        <dbReference type="ARBA" id="ARBA00022614"/>
    </source>
</evidence>
<dbReference type="AlphaFoldDB" id="A0AAW0JI00"/>
<evidence type="ECO:0000256" key="2">
    <source>
        <dbReference type="ARBA" id="ARBA00009592"/>
    </source>
</evidence>
<dbReference type="EMBL" id="PKMF04000543">
    <property type="protein sequence ID" value="KAK7826592.1"/>
    <property type="molecule type" value="Genomic_DNA"/>
</dbReference>
<evidence type="ECO:0000256" key="6">
    <source>
        <dbReference type="ARBA" id="ARBA00022737"/>
    </source>
</evidence>
<keyword evidence="13" id="KW-1185">Reference proteome</keyword>
<dbReference type="Proteomes" id="UP000237347">
    <property type="component" value="Unassembled WGS sequence"/>
</dbReference>
<accession>A0AAW0JI00</accession>
<feature type="transmembrane region" description="Helical" evidence="11">
    <location>
        <begin position="403"/>
        <end position="424"/>
    </location>
</feature>
<keyword evidence="8 11" id="KW-0472">Membrane</keyword>
<comment type="similarity">
    <text evidence="2">Belongs to the RLP family.</text>
</comment>
<dbReference type="Pfam" id="PF00560">
    <property type="entry name" value="LRR_1"/>
    <property type="match status" value="7"/>
</dbReference>
<dbReference type="GO" id="GO:0016020">
    <property type="term" value="C:membrane"/>
    <property type="evidence" value="ECO:0007669"/>
    <property type="project" value="UniProtKB-SubCell"/>
</dbReference>
<dbReference type="FunFam" id="3.80.10.10:FF:000041">
    <property type="entry name" value="LRR receptor-like serine/threonine-protein kinase ERECTA"/>
    <property type="match status" value="1"/>
</dbReference>
<evidence type="ECO:0000256" key="10">
    <source>
        <dbReference type="ARBA" id="ARBA00023180"/>
    </source>
</evidence>
<sequence length="460" mass="50792">MSLAGNQISGHIPNLSLESSFGSMIDLHSNKLEGEIPPFVFKGSFLDLSHNFFSKGALSLCESSNNSLEFLALQNNRLSGELPDCWMHFGGLKILRLKNNDFHGKIPSSLGSLIEIETLDFGNNNFSGELPSTLKNCTKLIFLDLRNNSLSGPIPMWLGRSHPNLAFLFLRSNHFYGRMPPHLCHLTHLQVLDLALNKITGSIPKCLNNLISLTNTKSPNAAINHSYALLSSIYVDQTIWMWKGREYEYSNILALVKGIYLSSNKLSGVIPEEIVMLDGLISLNLSRNLLTGKITSDIGLFRSLEVLDLSDNKLCGEIPSTLSLIDGLNSLNLRNNNLSGRIPTGPQLSTFNASAYEGNPNLCGFPLPKNCLGEETPQNPTVNGSSGDASMQDEKDGFITRGFYVSATIGFVVSFWGVCGTLLLNRSWRLSYFKFLNNIRDKLYVIGVVTVARLQRQLQS</sequence>
<protein>
    <submittedName>
        <fullName evidence="12">Receptor-like protein eix2</fullName>
    </submittedName>
</protein>
<keyword evidence="4 11" id="KW-0812">Transmembrane</keyword>
<evidence type="ECO:0000256" key="8">
    <source>
        <dbReference type="ARBA" id="ARBA00023136"/>
    </source>
</evidence>
<keyword evidence="9" id="KW-0675">Receptor</keyword>
<evidence type="ECO:0000256" key="5">
    <source>
        <dbReference type="ARBA" id="ARBA00022729"/>
    </source>
</evidence>
<dbReference type="PANTHER" id="PTHR48063:SF101">
    <property type="entry name" value="LRR RECEPTOR-LIKE SERINE_THREONINE-PROTEIN KINASE FLS2"/>
    <property type="match status" value="1"/>
</dbReference>
<keyword evidence="10" id="KW-0325">Glycoprotein</keyword>
<keyword evidence="7 11" id="KW-1133">Transmembrane helix</keyword>
<evidence type="ECO:0000313" key="12">
    <source>
        <dbReference type="EMBL" id="KAK7826592.1"/>
    </source>
</evidence>
<name>A0AAW0JI00_QUESU</name>
<keyword evidence="3" id="KW-0433">Leucine-rich repeat</keyword>
<dbReference type="SUPFAM" id="SSF52058">
    <property type="entry name" value="L domain-like"/>
    <property type="match status" value="1"/>
</dbReference>
<dbReference type="InterPro" id="IPR032675">
    <property type="entry name" value="LRR_dom_sf"/>
</dbReference>